<protein>
    <submittedName>
        <fullName evidence="1">Uncharacterized protein</fullName>
    </submittedName>
</protein>
<dbReference type="KEGG" id="llh:I41_39320"/>
<dbReference type="RefSeq" id="WP_145434468.1">
    <property type="nucleotide sequence ID" value="NZ_CP036339.1"/>
</dbReference>
<name>A0A517U295_9BACT</name>
<dbReference type="AlphaFoldDB" id="A0A517U295"/>
<evidence type="ECO:0000313" key="1">
    <source>
        <dbReference type="EMBL" id="QDT74733.1"/>
    </source>
</evidence>
<gene>
    <name evidence="1" type="ORF">I41_39320</name>
</gene>
<dbReference type="EMBL" id="CP036339">
    <property type="protein sequence ID" value="QDT74733.1"/>
    <property type="molecule type" value="Genomic_DNA"/>
</dbReference>
<dbReference type="Proteomes" id="UP000317909">
    <property type="component" value="Chromosome"/>
</dbReference>
<organism evidence="1 2">
    <name type="scientific">Lacipirellula limnantheis</name>
    <dbReference type="NCBI Taxonomy" id="2528024"/>
    <lineage>
        <taxon>Bacteria</taxon>
        <taxon>Pseudomonadati</taxon>
        <taxon>Planctomycetota</taxon>
        <taxon>Planctomycetia</taxon>
        <taxon>Pirellulales</taxon>
        <taxon>Lacipirellulaceae</taxon>
        <taxon>Lacipirellula</taxon>
    </lineage>
</organism>
<keyword evidence="2" id="KW-1185">Reference proteome</keyword>
<proteinExistence type="predicted"/>
<sequence>MTLHFERFLRGERPPCYADSPIKDTIKSVKGLILAAHFRLSSEMNSRGTLYSATSSSVSKLSSTLGEQGMSLPPDERRRMVNFVDNHPGLRFTLAVDGPWDLSQM</sequence>
<reference evidence="1 2" key="1">
    <citation type="submission" date="2019-02" db="EMBL/GenBank/DDBJ databases">
        <title>Deep-cultivation of Planctomycetes and their phenomic and genomic characterization uncovers novel biology.</title>
        <authorList>
            <person name="Wiegand S."/>
            <person name="Jogler M."/>
            <person name="Boedeker C."/>
            <person name="Pinto D."/>
            <person name="Vollmers J."/>
            <person name="Rivas-Marin E."/>
            <person name="Kohn T."/>
            <person name="Peeters S.H."/>
            <person name="Heuer A."/>
            <person name="Rast P."/>
            <person name="Oberbeckmann S."/>
            <person name="Bunk B."/>
            <person name="Jeske O."/>
            <person name="Meyerdierks A."/>
            <person name="Storesund J.E."/>
            <person name="Kallscheuer N."/>
            <person name="Luecker S."/>
            <person name="Lage O.M."/>
            <person name="Pohl T."/>
            <person name="Merkel B.J."/>
            <person name="Hornburger P."/>
            <person name="Mueller R.-W."/>
            <person name="Bruemmer F."/>
            <person name="Labrenz M."/>
            <person name="Spormann A.M."/>
            <person name="Op den Camp H."/>
            <person name="Overmann J."/>
            <person name="Amann R."/>
            <person name="Jetten M.S.M."/>
            <person name="Mascher T."/>
            <person name="Medema M.H."/>
            <person name="Devos D.P."/>
            <person name="Kaster A.-K."/>
            <person name="Ovreas L."/>
            <person name="Rohde M."/>
            <person name="Galperin M.Y."/>
            <person name="Jogler C."/>
        </authorList>
    </citation>
    <scope>NUCLEOTIDE SEQUENCE [LARGE SCALE GENOMIC DNA]</scope>
    <source>
        <strain evidence="1 2">I41</strain>
    </source>
</reference>
<evidence type="ECO:0000313" key="2">
    <source>
        <dbReference type="Proteomes" id="UP000317909"/>
    </source>
</evidence>
<accession>A0A517U295</accession>